<dbReference type="Proteomes" id="UP000306102">
    <property type="component" value="Unassembled WGS sequence"/>
</dbReference>
<evidence type="ECO:0000259" key="2">
    <source>
        <dbReference type="Pfam" id="PF05922"/>
    </source>
</evidence>
<accession>A0A4S4ED71</accession>
<gene>
    <name evidence="3" type="ORF">TEA_001805</name>
</gene>
<evidence type="ECO:0000256" key="1">
    <source>
        <dbReference type="SAM" id="SignalP"/>
    </source>
</evidence>
<protein>
    <recommendedName>
        <fullName evidence="2">Inhibitor I9 domain-containing protein</fullName>
    </recommendedName>
</protein>
<dbReference type="AlphaFoldDB" id="A0A4S4ED71"/>
<feature type="chain" id="PRO_5020833820" description="Inhibitor I9 domain-containing protein" evidence="1">
    <location>
        <begin position="27"/>
        <end position="240"/>
    </location>
</feature>
<dbReference type="InterPro" id="IPR037045">
    <property type="entry name" value="S8pro/Inhibitor_I9_sf"/>
</dbReference>
<dbReference type="EMBL" id="SDRB02005679">
    <property type="protein sequence ID" value="THG13804.1"/>
    <property type="molecule type" value="Genomic_DNA"/>
</dbReference>
<proteinExistence type="predicted"/>
<keyword evidence="1" id="KW-0732">Signal</keyword>
<name>A0A4S4ED71_CAMSN</name>
<reference evidence="3 4" key="1">
    <citation type="journal article" date="2018" name="Proc. Natl. Acad. Sci. U.S.A.">
        <title>Draft genome sequence of Camellia sinensis var. sinensis provides insights into the evolution of the tea genome and tea quality.</title>
        <authorList>
            <person name="Wei C."/>
            <person name="Yang H."/>
            <person name="Wang S."/>
            <person name="Zhao J."/>
            <person name="Liu C."/>
            <person name="Gao L."/>
            <person name="Xia E."/>
            <person name="Lu Y."/>
            <person name="Tai Y."/>
            <person name="She G."/>
            <person name="Sun J."/>
            <person name="Cao H."/>
            <person name="Tong W."/>
            <person name="Gao Q."/>
            <person name="Li Y."/>
            <person name="Deng W."/>
            <person name="Jiang X."/>
            <person name="Wang W."/>
            <person name="Chen Q."/>
            <person name="Zhang S."/>
            <person name="Li H."/>
            <person name="Wu J."/>
            <person name="Wang P."/>
            <person name="Li P."/>
            <person name="Shi C."/>
            <person name="Zheng F."/>
            <person name="Jian J."/>
            <person name="Huang B."/>
            <person name="Shan D."/>
            <person name="Shi M."/>
            <person name="Fang C."/>
            <person name="Yue Y."/>
            <person name="Li F."/>
            <person name="Li D."/>
            <person name="Wei S."/>
            <person name="Han B."/>
            <person name="Jiang C."/>
            <person name="Yin Y."/>
            <person name="Xia T."/>
            <person name="Zhang Z."/>
            <person name="Bennetzen J.L."/>
            <person name="Zhao S."/>
            <person name="Wan X."/>
        </authorList>
    </citation>
    <scope>NUCLEOTIDE SEQUENCE [LARGE SCALE GENOMIC DNA]</scope>
    <source>
        <strain evidence="4">cv. Shuchazao</strain>
        <tissue evidence="3">Leaf</tissue>
    </source>
</reference>
<evidence type="ECO:0000313" key="4">
    <source>
        <dbReference type="Proteomes" id="UP000306102"/>
    </source>
</evidence>
<dbReference type="Gene3D" id="3.30.70.80">
    <property type="entry name" value="Peptidase S8 propeptide/proteinase inhibitor I9"/>
    <property type="match status" value="1"/>
</dbReference>
<evidence type="ECO:0000313" key="3">
    <source>
        <dbReference type="EMBL" id="THG13804.1"/>
    </source>
</evidence>
<comment type="caution">
    <text evidence="3">The sequence shown here is derived from an EMBL/GenBank/DDBJ whole genome shotgun (WGS) entry which is preliminary data.</text>
</comment>
<feature type="signal peptide" evidence="1">
    <location>
        <begin position="1"/>
        <end position="26"/>
    </location>
</feature>
<feature type="domain" description="Inhibitor I9" evidence="2">
    <location>
        <begin position="30"/>
        <end position="99"/>
    </location>
</feature>
<sequence>MSFSKLSHFLALFILFFLFFQTPSFAAKLSYIVYMGVHSHGLEDAEATVSKVKDSHCQFLASFLGSSEKAKEAIFYSYSQDINGFATTLEDEKAAAIANDLALTMAREELCSAGADGDWLQRAVDPLMRRLREGVGYGVGQQHRRGLQQRLGVAIGCEQFGCEQEEDLVGTDQWVMFCVSSGVLPQVVALEFSAGELPQVVVMEYSRPVWFCLFSSSGVGFGRWELQQLGVAWAAATEWL</sequence>
<dbReference type="STRING" id="542762.A0A4S4ED71"/>
<dbReference type="Pfam" id="PF05922">
    <property type="entry name" value="Inhibitor_I9"/>
    <property type="match status" value="1"/>
</dbReference>
<organism evidence="3 4">
    <name type="scientific">Camellia sinensis var. sinensis</name>
    <name type="common">China tea</name>
    <dbReference type="NCBI Taxonomy" id="542762"/>
    <lineage>
        <taxon>Eukaryota</taxon>
        <taxon>Viridiplantae</taxon>
        <taxon>Streptophyta</taxon>
        <taxon>Embryophyta</taxon>
        <taxon>Tracheophyta</taxon>
        <taxon>Spermatophyta</taxon>
        <taxon>Magnoliopsida</taxon>
        <taxon>eudicotyledons</taxon>
        <taxon>Gunneridae</taxon>
        <taxon>Pentapetalae</taxon>
        <taxon>asterids</taxon>
        <taxon>Ericales</taxon>
        <taxon>Theaceae</taxon>
        <taxon>Camellia</taxon>
    </lineage>
</organism>
<dbReference type="InterPro" id="IPR010259">
    <property type="entry name" value="S8pro/Inhibitor_I9"/>
</dbReference>
<keyword evidence="4" id="KW-1185">Reference proteome</keyword>